<evidence type="ECO:0000313" key="3">
    <source>
        <dbReference type="Proteomes" id="UP000035762"/>
    </source>
</evidence>
<reference evidence="2 3" key="1">
    <citation type="journal article" date="2014" name="Genome Announc.">
        <title>Genome Sequence of Afipia felis Strain 76713, Isolated in Hospital Water Using an Amoeba Co-Culture Procedure.</title>
        <authorList>
            <person name="Benamar S."/>
            <person name="La Scola B."/>
            <person name="Croce O."/>
        </authorList>
    </citation>
    <scope>NUCLEOTIDE SEQUENCE [LARGE SCALE GENOMIC DNA]</scope>
    <source>
        <strain evidence="2 3">76713</strain>
    </source>
</reference>
<feature type="region of interest" description="Disordered" evidence="1">
    <location>
        <begin position="168"/>
        <end position="202"/>
    </location>
</feature>
<accession>A0A090MR90</accession>
<proteinExistence type="predicted"/>
<organism evidence="2 3">
    <name type="scientific">Afipia felis</name>
    <name type="common">Cat scratch disease bacillus</name>
    <dbReference type="NCBI Taxonomy" id="1035"/>
    <lineage>
        <taxon>Bacteria</taxon>
        <taxon>Pseudomonadati</taxon>
        <taxon>Pseudomonadota</taxon>
        <taxon>Alphaproteobacteria</taxon>
        <taxon>Hyphomicrobiales</taxon>
        <taxon>Nitrobacteraceae</taxon>
        <taxon>Afipia</taxon>
    </lineage>
</organism>
<dbReference type="EMBL" id="CCAZ020000001">
    <property type="protein sequence ID" value="CEG08757.1"/>
    <property type="molecule type" value="Genomic_DNA"/>
</dbReference>
<name>A0A090MR90_AFIFE</name>
<dbReference type="AlphaFoldDB" id="A0A090MR90"/>
<gene>
    <name evidence="2" type="ORF">BN961_02175</name>
</gene>
<evidence type="ECO:0000256" key="1">
    <source>
        <dbReference type="SAM" id="MobiDB-lite"/>
    </source>
</evidence>
<dbReference type="STRING" id="1035.BN961_02175"/>
<dbReference type="Proteomes" id="UP000035762">
    <property type="component" value="Unassembled WGS sequence"/>
</dbReference>
<feature type="compositionally biased region" description="Basic and acidic residues" evidence="1">
    <location>
        <begin position="177"/>
        <end position="202"/>
    </location>
</feature>
<sequence>MAEPIVLIKADDPERKPQLYACAKCGSVHSPRIYICTDELAHKTARDAAENCYNCRTHNTCQHCGEPCDKHWLACEKCRRKKKLEEAEKVSLDGVDYCFGFDSGDFYSSPEEAADAGEDWVHLAKFRPFEIDIDRLEEHTLDDHHEDACHTDLVGWDELAAAIEKFNKAQTQGSYDEDSKRIASVAHLREEEDLQPREATHG</sequence>
<dbReference type="RefSeq" id="WP_156186857.1">
    <property type="nucleotide sequence ID" value="NZ_CCAZ020000001.1"/>
</dbReference>
<evidence type="ECO:0000313" key="2">
    <source>
        <dbReference type="EMBL" id="CEG08757.1"/>
    </source>
</evidence>
<protein>
    <submittedName>
        <fullName evidence="2">Uncharacterized protein</fullName>
    </submittedName>
</protein>
<comment type="caution">
    <text evidence="2">The sequence shown here is derived from an EMBL/GenBank/DDBJ whole genome shotgun (WGS) entry which is preliminary data.</text>
</comment>
<keyword evidence="3" id="KW-1185">Reference proteome</keyword>
<dbReference type="OrthoDB" id="7594751at2"/>